<accession>A0A8C3RAV1</accession>
<feature type="region of interest" description="Disordered" evidence="3">
    <location>
        <begin position="35"/>
        <end position="148"/>
    </location>
</feature>
<dbReference type="AlphaFoldDB" id="A0A8C3RAV1"/>
<evidence type="ECO:0000256" key="2">
    <source>
        <dbReference type="SAM" id="Coils"/>
    </source>
</evidence>
<evidence type="ECO:0000313" key="5">
    <source>
        <dbReference type="Ensembl" id="ENSCRFP00000018673.1"/>
    </source>
</evidence>
<dbReference type="SUPFAM" id="SSF47943">
    <property type="entry name" value="Retrovirus capsid protein, N-terminal core domain"/>
    <property type="match status" value="1"/>
</dbReference>
<dbReference type="InterPro" id="IPR003036">
    <property type="entry name" value="Gag_P30"/>
</dbReference>
<reference evidence="5" key="1">
    <citation type="submission" date="2025-08" db="UniProtKB">
        <authorList>
            <consortium name="Ensembl"/>
        </authorList>
    </citation>
    <scope>IDENTIFICATION</scope>
</reference>
<sequence>FGQIVVLLGWMLESWTDCPRRGQLSKEIRDHVGWPGFGSFEPWVGKGEGGQKDQWEPLENLPPPVRPRVAARGTSFPHQGAVASPRPQDAAPPPSGDAAPRQEPGKPESQKRAGKAAPREKASFSPPLTRHRVRREEGDEGPSSLYPLREVPMSTGVIGFVNVPINTSDVRAFKREMGKLMDDPLRVAERLDDFLGTSIYNYGDLCLIMRSLFNTEERDMIRRAAIRDWERRNPQGERGEQKWPNADPGWDPQTGDGRQNMMDLRNMIIQGIREAEPRGQNLSKILGECQKHDESSSEWIERLRRGLQTYSGMNPDSPVGEVLLKTQFVAKSWEDIRRKLEKIEKRIEKELQEFLREAQKVYERNKSQARVMVTVVWEAQKQDKTPGKGKAAQAKGSQGKGQAEAEKSSPKAKGIPFKCFYCKKKGHFRKDCLKRIKDEQVFKED</sequence>
<dbReference type="SMART" id="SM00343">
    <property type="entry name" value="ZnF_C2HC"/>
    <property type="match status" value="1"/>
</dbReference>
<keyword evidence="6" id="KW-1185">Reference proteome</keyword>
<dbReference type="GO" id="GO:0019068">
    <property type="term" value="P:virion assembly"/>
    <property type="evidence" value="ECO:0007669"/>
    <property type="project" value="InterPro"/>
</dbReference>
<dbReference type="InterPro" id="IPR001878">
    <property type="entry name" value="Znf_CCHC"/>
</dbReference>
<dbReference type="Pfam" id="PF02093">
    <property type="entry name" value="Gag_p30"/>
    <property type="match status" value="1"/>
</dbReference>
<dbReference type="InterPro" id="IPR036875">
    <property type="entry name" value="Znf_CCHC_sf"/>
</dbReference>
<evidence type="ECO:0000259" key="4">
    <source>
        <dbReference type="PROSITE" id="PS50158"/>
    </source>
</evidence>
<keyword evidence="1" id="KW-0862">Zinc</keyword>
<dbReference type="Gene3D" id="1.10.375.10">
    <property type="entry name" value="Human Immunodeficiency Virus Type 1 Capsid Protein"/>
    <property type="match status" value="1"/>
</dbReference>
<dbReference type="Proteomes" id="UP000694396">
    <property type="component" value="Unplaced"/>
</dbReference>
<feature type="domain" description="CCHC-type" evidence="4">
    <location>
        <begin position="418"/>
        <end position="432"/>
    </location>
</feature>
<dbReference type="GO" id="GO:0003676">
    <property type="term" value="F:nucleic acid binding"/>
    <property type="evidence" value="ECO:0007669"/>
    <property type="project" value="InterPro"/>
</dbReference>
<feature type="compositionally biased region" description="Basic and acidic residues" evidence="3">
    <location>
        <begin position="103"/>
        <end position="122"/>
    </location>
</feature>
<feature type="region of interest" description="Disordered" evidence="3">
    <location>
        <begin position="382"/>
        <end position="411"/>
    </location>
</feature>
<proteinExistence type="predicted"/>
<feature type="region of interest" description="Disordered" evidence="3">
    <location>
        <begin position="232"/>
        <end position="255"/>
    </location>
</feature>
<organism evidence="5 6">
    <name type="scientific">Cyanoderma ruficeps</name>
    <name type="common">rufous-capped babbler</name>
    <dbReference type="NCBI Taxonomy" id="181631"/>
    <lineage>
        <taxon>Eukaryota</taxon>
        <taxon>Metazoa</taxon>
        <taxon>Chordata</taxon>
        <taxon>Craniata</taxon>
        <taxon>Vertebrata</taxon>
        <taxon>Euteleostomi</taxon>
        <taxon>Archelosauria</taxon>
        <taxon>Archosauria</taxon>
        <taxon>Dinosauria</taxon>
        <taxon>Saurischia</taxon>
        <taxon>Theropoda</taxon>
        <taxon>Coelurosauria</taxon>
        <taxon>Aves</taxon>
        <taxon>Neognathae</taxon>
        <taxon>Neoaves</taxon>
        <taxon>Telluraves</taxon>
        <taxon>Australaves</taxon>
        <taxon>Passeriformes</taxon>
        <taxon>Sylvioidea</taxon>
        <taxon>Timaliidae</taxon>
        <taxon>Cyanoderma</taxon>
    </lineage>
</organism>
<dbReference type="Ensembl" id="ENSCRFT00000019299.1">
    <property type="protein sequence ID" value="ENSCRFP00000018673.1"/>
    <property type="gene ID" value="ENSCRFG00000014079.1"/>
</dbReference>
<reference evidence="5" key="2">
    <citation type="submission" date="2025-09" db="UniProtKB">
        <authorList>
            <consortium name="Ensembl"/>
        </authorList>
    </citation>
    <scope>IDENTIFICATION</scope>
</reference>
<evidence type="ECO:0000256" key="3">
    <source>
        <dbReference type="SAM" id="MobiDB-lite"/>
    </source>
</evidence>
<protein>
    <recommendedName>
        <fullName evidence="4">CCHC-type domain-containing protein</fullName>
    </recommendedName>
</protein>
<keyword evidence="2" id="KW-0175">Coiled coil</keyword>
<name>A0A8C3RAV1_9PASS</name>
<evidence type="ECO:0000256" key="1">
    <source>
        <dbReference type="PROSITE-ProRule" id="PRU00047"/>
    </source>
</evidence>
<feature type="coiled-coil region" evidence="2">
    <location>
        <begin position="330"/>
        <end position="364"/>
    </location>
</feature>
<keyword evidence="1" id="KW-0479">Metal-binding</keyword>
<dbReference type="PANTHER" id="PTHR33166">
    <property type="entry name" value="GAG_P30 DOMAIN-CONTAINING PROTEIN"/>
    <property type="match status" value="1"/>
</dbReference>
<feature type="compositionally biased region" description="Basic and acidic residues" evidence="3">
    <location>
        <begin position="232"/>
        <end position="241"/>
    </location>
</feature>
<dbReference type="Gene3D" id="4.10.60.10">
    <property type="entry name" value="Zinc finger, CCHC-type"/>
    <property type="match status" value="1"/>
</dbReference>
<dbReference type="InterPro" id="IPR050462">
    <property type="entry name" value="Retroviral_Gag-Pol_poly"/>
</dbReference>
<dbReference type="GO" id="GO:0008270">
    <property type="term" value="F:zinc ion binding"/>
    <property type="evidence" value="ECO:0007669"/>
    <property type="project" value="UniProtKB-KW"/>
</dbReference>
<dbReference type="SUPFAM" id="SSF57756">
    <property type="entry name" value="Retrovirus zinc finger-like domains"/>
    <property type="match status" value="1"/>
</dbReference>
<evidence type="ECO:0000313" key="6">
    <source>
        <dbReference type="Proteomes" id="UP000694396"/>
    </source>
</evidence>
<keyword evidence="1" id="KW-0863">Zinc-finger</keyword>
<dbReference type="PROSITE" id="PS50158">
    <property type="entry name" value="ZF_CCHC"/>
    <property type="match status" value="1"/>
</dbReference>
<dbReference type="InterPro" id="IPR008919">
    <property type="entry name" value="Retrov_capsid_N"/>
</dbReference>